<dbReference type="AlphaFoldDB" id="A0A1G6QJA8"/>
<keyword evidence="4" id="KW-1185">Reference proteome</keyword>
<sequence>MRVFPVIALGLALPLSAFAAGGDNGGGSTWTNPPKETQTTKTCKGVKVWDEKTGKCVAPKNSSLDTDTLYGAVRELAYAGRYADAQGVLAAMPDQSDDRVLTYWGFTHRKMGDPNRAALYYDAAISANPDNILARSYMGQGFVEEGRTDLAIAQWREIRARGGIGSWAEVSLREAIRTGLTYSY</sequence>
<feature type="repeat" description="TPR" evidence="1">
    <location>
        <begin position="98"/>
        <end position="131"/>
    </location>
</feature>
<dbReference type="SUPFAM" id="SSF48452">
    <property type="entry name" value="TPR-like"/>
    <property type="match status" value="1"/>
</dbReference>
<keyword evidence="1" id="KW-0802">TPR repeat</keyword>
<proteinExistence type="predicted"/>
<dbReference type="Gene3D" id="1.25.40.10">
    <property type="entry name" value="Tetratricopeptide repeat domain"/>
    <property type="match status" value="1"/>
</dbReference>
<dbReference type="STRING" id="639004.SAMN04488239_104134"/>
<protein>
    <submittedName>
        <fullName evidence="3">Uncharacterized protein</fullName>
    </submittedName>
</protein>
<dbReference type="RefSeq" id="WP_093029329.1">
    <property type="nucleotide sequence ID" value="NZ_FMZV01000004.1"/>
</dbReference>
<dbReference type="InterPro" id="IPR019734">
    <property type="entry name" value="TPR_rpt"/>
</dbReference>
<evidence type="ECO:0000256" key="2">
    <source>
        <dbReference type="SAM" id="SignalP"/>
    </source>
</evidence>
<dbReference type="EMBL" id="FMZV01000004">
    <property type="protein sequence ID" value="SDC92004.1"/>
    <property type="molecule type" value="Genomic_DNA"/>
</dbReference>
<evidence type="ECO:0000313" key="3">
    <source>
        <dbReference type="EMBL" id="SDC92004.1"/>
    </source>
</evidence>
<feature type="chain" id="PRO_5011562846" evidence="2">
    <location>
        <begin position="20"/>
        <end position="184"/>
    </location>
</feature>
<keyword evidence="2" id="KW-0732">Signal</keyword>
<feature type="signal peptide" evidence="2">
    <location>
        <begin position="1"/>
        <end position="19"/>
    </location>
</feature>
<dbReference type="PROSITE" id="PS50005">
    <property type="entry name" value="TPR"/>
    <property type="match status" value="1"/>
</dbReference>
<name>A0A1G6QJA8_9RHOB</name>
<evidence type="ECO:0000313" key="4">
    <source>
        <dbReference type="Proteomes" id="UP000199628"/>
    </source>
</evidence>
<reference evidence="4" key="1">
    <citation type="submission" date="2016-10" db="EMBL/GenBank/DDBJ databases">
        <authorList>
            <person name="Varghese N."/>
            <person name="Submissions S."/>
        </authorList>
    </citation>
    <scope>NUCLEOTIDE SEQUENCE [LARGE SCALE GENOMIC DNA]</scope>
    <source>
        <strain evidence="4">CGMCC 1.9108</strain>
    </source>
</reference>
<dbReference type="OrthoDB" id="8592798at2"/>
<accession>A0A1G6QJA8</accession>
<dbReference type="Proteomes" id="UP000199628">
    <property type="component" value="Unassembled WGS sequence"/>
</dbReference>
<gene>
    <name evidence="3" type="ORF">SAMN04488239_104134</name>
</gene>
<dbReference type="InterPro" id="IPR011990">
    <property type="entry name" value="TPR-like_helical_dom_sf"/>
</dbReference>
<evidence type="ECO:0000256" key="1">
    <source>
        <dbReference type="PROSITE-ProRule" id="PRU00339"/>
    </source>
</evidence>
<organism evidence="3 4">
    <name type="scientific">Ruegeria marina</name>
    <dbReference type="NCBI Taxonomy" id="639004"/>
    <lineage>
        <taxon>Bacteria</taxon>
        <taxon>Pseudomonadati</taxon>
        <taxon>Pseudomonadota</taxon>
        <taxon>Alphaproteobacteria</taxon>
        <taxon>Rhodobacterales</taxon>
        <taxon>Roseobacteraceae</taxon>
        <taxon>Ruegeria</taxon>
    </lineage>
</organism>